<proteinExistence type="predicted"/>
<dbReference type="EC" id="2.-.-.-" evidence="2"/>
<dbReference type="PANTHER" id="PTHR43610:SF1">
    <property type="entry name" value="N-ACETYLTRANSFERASE DOMAIN-CONTAINING PROTEIN"/>
    <property type="match status" value="1"/>
</dbReference>
<name>A0ABU6J7P4_9BURK</name>
<feature type="domain" description="N-acetyltransferase" evidence="1">
    <location>
        <begin position="15"/>
        <end position="153"/>
    </location>
</feature>
<dbReference type="Gene3D" id="3.40.630.30">
    <property type="match status" value="1"/>
</dbReference>
<reference evidence="2 3" key="1">
    <citation type="submission" date="2023-10" db="EMBL/GenBank/DDBJ databases">
        <title>Noviherbaspirillum sp. CPCC 100848 genome assembly.</title>
        <authorList>
            <person name="Li X.Y."/>
            <person name="Fang X.M."/>
        </authorList>
    </citation>
    <scope>NUCLEOTIDE SEQUENCE [LARGE SCALE GENOMIC DNA]</scope>
    <source>
        <strain evidence="2 3">CPCC 100848</strain>
    </source>
</reference>
<sequence length="207" mass="23062">MSFVEQVTLQGRHATLEPLGPQHEEEIRSAVRDGELWKLFFTTVPAPEGVTGYISQLLALRERGLAFPFAVRDTASGKVIGGTRYLNIDAANRRVEVGGTWYAKRMQRTAVNTECKLLLLGHAFEQLDCIAVEFRTDWFNKRSQAAIERLGAKRDGVLRNHMIMADGRVRDTVVYSIIRSEWPGVKTNLQFKLESGSGSEAGGSHAD</sequence>
<accession>A0ABU6J7P4</accession>
<dbReference type="InterPro" id="IPR016181">
    <property type="entry name" value="Acyl_CoA_acyltransferase"/>
</dbReference>
<dbReference type="InterPro" id="IPR000182">
    <property type="entry name" value="GNAT_dom"/>
</dbReference>
<dbReference type="PANTHER" id="PTHR43610">
    <property type="entry name" value="BLL6696 PROTEIN"/>
    <property type="match status" value="1"/>
</dbReference>
<dbReference type="SUPFAM" id="SSF55729">
    <property type="entry name" value="Acyl-CoA N-acyltransferases (Nat)"/>
    <property type="match status" value="1"/>
</dbReference>
<protein>
    <submittedName>
        <fullName evidence="2">GNAT family protein</fullName>
        <ecNumber evidence="2">2.-.-.-</ecNumber>
    </submittedName>
</protein>
<keyword evidence="3" id="KW-1185">Reference proteome</keyword>
<dbReference type="RefSeq" id="WP_326506372.1">
    <property type="nucleotide sequence ID" value="NZ_JAWIIV010000007.1"/>
</dbReference>
<comment type="caution">
    <text evidence="2">The sequence shown here is derived from an EMBL/GenBank/DDBJ whole genome shotgun (WGS) entry which is preliminary data.</text>
</comment>
<gene>
    <name evidence="2" type="ORF">RY831_10925</name>
</gene>
<evidence type="ECO:0000313" key="3">
    <source>
        <dbReference type="Proteomes" id="UP001352263"/>
    </source>
</evidence>
<organism evidence="2 3">
    <name type="scientific">Noviherbaspirillum album</name>
    <dbReference type="NCBI Taxonomy" id="3080276"/>
    <lineage>
        <taxon>Bacteria</taxon>
        <taxon>Pseudomonadati</taxon>
        <taxon>Pseudomonadota</taxon>
        <taxon>Betaproteobacteria</taxon>
        <taxon>Burkholderiales</taxon>
        <taxon>Oxalobacteraceae</taxon>
        <taxon>Noviherbaspirillum</taxon>
    </lineage>
</organism>
<dbReference type="GO" id="GO:0016740">
    <property type="term" value="F:transferase activity"/>
    <property type="evidence" value="ECO:0007669"/>
    <property type="project" value="UniProtKB-KW"/>
</dbReference>
<evidence type="ECO:0000313" key="2">
    <source>
        <dbReference type="EMBL" id="MEC4719662.1"/>
    </source>
</evidence>
<keyword evidence="2" id="KW-0808">Transferase</keyword>
<evidence type="ECO:0000259" key="1">
    <source>
        <dbReference type="Pfam" id="PF13302"/>
    </source>
</evidence>
<dbReference type="Proteomes" id="UP001352263">
    <property type="component" value="Unassembled WGS sequence"/>
</dbReference>
<dbReference type="Pfam" id="PF13302">
    <property type="entry name" value="Acetyltransf_3"/>
    <property type="match status" value="1"/>
</dbReference>
<dbReference type="EMBL" id="JAWIIV010000007">
    <property type="protein sequence ID" value="MEC4719662.1"/>
    <property type="molecule type" value="Genomic_DNA"/>
</dbReference>